<evidence type="ECO:0000313" key="3">
    <source>
        <dbReference type="Proteomes" id="UP000298468"/>
    </source>
</evidence>
<comment type="caution">
    <text evidence="2">The sequence shown here is derived from an EMBL/GenBank/DDBJ whole genome shotgun (WGS) entry which is preliminary data.</text>
</comment>
<dbReference type="Proteomes" id="UP000298468">
    <property type="component" value="Unassembled WGS sequence"/>
</dbReference>
<protein>
    <submittedName>
        <fullName evidence="2">Uncharacterized protein</fullName>
    </submittedName>
</protein>
<evidence type="ECO:0000256" key="1">
    <source>
        <dbReference type="SAM" id="MobiDB-lite"/>
    </source>
</evidence>
<dbReference type="EMBL" id="SOHM01000039">
    <property type="protein sequence ID" value="TFD84993.1"/>
    <property type="molecule type" value="Genomic_DNA"/>
</dbReference>
<feature type="region of interest" description="Disordered" evidence="1">
    <location>
        <begin position="40"/>
        <end position="73"/>
    </location>
</feature>
<name>A0A4R9BHN5_9MICO</name>
<proteinExistence type="predicted"/>
<organism evidence="2 3">
    <name type="scientific">Cryobacterium lactosi</name>
    <dbReference type="NCBI Taxonomy" id="1259202"/>
    <lineage>
        <taxon>Bacteria</taxon>
        <taxon>Bacillati</taxon>
        <taxon>Actinomycetota</taxon>
        <taxon>Actinomycetes</taxon>
        <taxon>Micrococcales</taxon>
        <taxon>Microbacteriaceae</taxon>
        <taxon>Cryobacterium</taxon>
    </lineage>
</organism>
<evidence type="ECO:0000313" key="2">
    <source>
        <dbReference type="EMBL" id="TFD84993.1"/>
    </source>
</evidence>
<keyword evidence="3" id="KW-1185">Reference proteome</keyword>
<accession>A0A4R9BHN5</accession>
<feature type="compositionally biased region" description="Polar residues" evidence="1">
    <location>
        <begin position="42"/>
        <end position="73"/>
    </location>
</feature>
<dbReference type="RefSeq" id="WP_134642306.1">
    <property type="nucleotide sequence ID" value="NZ_SOHM01000039.1"/>
</dbReference>
<reference evidence="2 3" key="1">
    <citation type="submission" date="2019-03" db="EMBL/GenBank/DDBJ databases">
        <title>Genomics of glacier-inhabiting Cryobacterium strains.</title>
        <authorList>
            <person name="Liu Q."/>
            <person name="Xin Y.-H."/>
        </authorList>
    </citation>
    <scope>NUCLEOTIDE SEQUENCE [LARGE SCALE GENOMIC DNA]</scope>
    <source>
        <strain evidence="2 3">Sr59</strain>
    </source>
</reference>
<gene>
    <name evidence="2" type="ORF">E3T61_18405</name>
</gene>
<sequence length="73" mass="7973">MTVDKPTRTYTECINAAGAIIAAELIRIERGRLMAELASESEVVQETGNPTRKPHNSPQSTPIEQIQTDPKPA</sequence>
<dbReference type="AlphaFoldDB" id="A0A4R9BHN5"/>